<dbReference type="Pfam" id="PF14361">
    <property type="entry name" value="RsbRD_N"/>
    <property type="match status" value="1"/>
</dbReference>
<evidence type="ECO:0000259" key="1">
    <source>
        <dbReference type="Pfam" id="PF13556"/>
    </source>
</evidence>
<sequence length="434" mass="47315">MVCITCIAVSGAIHEKRRGRIVTDTNKVVWRDEPLRIGGRPIANWLNASASELTARVIARLVDELPIYRELPREEVYGEISAIIQHNMELFATLIRERRAAYDSELVEQRNSAARRAEEGVPLDAILHAYHVGIGLAAEELFAGADPDEMGDTQVVIGMVLDFLRRLTIAVSAAYLEERQIMESQENSGRRSLMSALVAGEPVDAVVRRTGLRVAPHYLALSLAIDENTDERGYGVSGTVAARRKLRRLQAELDRITGEPALTVIDSGGGTALIPCPASPPDWEELRQMVERARVVVGADLRVAGAIAEPAAVPAAVHETSEIIALVARSGRPPGLYRLSDVLLEYQLSRPSPAHLELARLLEPLASKPELMQTLEAYVASGLNRRATAATLHVHANTVDYRMRRVFELTGLNPSDPSDLPQVGAALVAKRALG</sequence>
<feature type="domain" description="PucR C-terminal helix-turn-helix" evidence="1">
    <location>
        <begin position="371"/>
        <end position="428"/>
    </location>
</feature>
<accession>A0A1G7A952</accession>
<dbReference type="PANTHER" id="PTHR33744:SF1">
    <property type="entry name" value="DNA-BINDING TRANSCRIPTIONAL ACTIVATOR ADER"/>
    <property type="match status" value="1"/>
</dbReference>
<dbReference type="InterPro" id="IPR042070">
    <property type="entry name" value="PucR_C-HTH_sf"/>
</dbReference>
<dbReference type="Proteomes" id="UP000199417">
    <property type="component" value="Unassembled WGS sequence"/>
</dbReference>
<dbReference type="STRING" id="168276.SAMN05444580_11091"/>
<dbReference type="AlphaFoldDB" id="A0A1G7A952"/>
<dbReference type="InterPro" id="IPR051448">
    <property type="entry name" value="CdaR-like_regulators"/>
</dbReference>
<feature type="domain" description="RsbT co-antagonist protein RsbRD N-terminal" evidence="2">
    <location>
        <begin position="52"/>
        <end position="184"/>
    </location>
</feature>
<dbReference type="InterPro" id="IPR025736">
    <property type="entry name" value="PucR_C-HTH_dom"/>
</dbReference>
<protein>
    <submittedName>
        <fullName evidence="3">PucR C-terminal helix-turn-helix domain-containing protein</fullName>
    </submittedName>
</protein>
<dbReference type="Gene3D" id="1.10.10.2840">
    <property type="entry name" value="PucR C-terminal helix-turn-helix domain"/>
    <property type="match status" value="1"/>
</dbReference>
<gene>
    <name evidence="3" type="ORF">SAMN05444580_11091</name>
</gene>
<organism evidence="3 4">
    <name type="scientific">Rhodococcus tukisamuensis</name>
    <dbReference type="NCBI Taxonomy" id="168276"/>
    <lineage>
        <taxon>Bacteria</taxon>
        <taxon>Bacillati</taxon>
        <taxon>Actinomycetota</taxon>
        <taxon>Actinomycetes</taxon>
        <taxon>Mycobacteriales</taxon>
        <taxon>Nocardiaceae</taxon>
        <taxon>Rhodococcus</taxon>
    </lineage>
</organism>
<proteinExistence type="predicted"/>
<keyword evidence="4" id="KW-1185">Reference proteome</keyword>
<dbReference type="InterPro" id="IPR025751">
    <property type="entry name" value="RsbRD_N_dom"/>
</dbReference>
<dbReference type="EMBL" id="FNAB01000010">
    <property type="protein sequence ID" value="SDE11213.1"/>
    <property type="molecule type" value="Genomic_DNA"/>
</dbReference>
<dbReference type="PANTHER" id="PTHR33744">
    <property type="entry name" value="CARBOHYDRATE DIACID REGULATOR"/>
    <property type="match status" value="1"/>
</dbReference>
<evidence type="ECO:0000313" key="4">
    <source>
        <dbReference type="Proteomes" id="UP000199417"/>
    </source>
</evidence>
<evidence type="ECO:0000313" key="3">
    <source>
        <dbReference type="EMBL" id="SDE11213.1"/>
    </source>
</evidence>
<reference evidence="3 4" key="1">
    <citation type="submission" date="2016-10" db="EMBL/GenBank/DDBJ databases">
        <authorList>
            <person name="de Groot N.N."/>
        </authorList>
    </citation>
    <scope>NUCLEOTIDE SEQUENCE [LARGE SCALE GENOMIC DNA]</scope>
    <source>
        <strain evidence="3 4">JCM 11308</strain>
    </source>
</reference>
<name>A0A1G7A952_9NOCA</name>
<evidence type="ECO:0000259" key="2">
    <source>
        <dbReference type="Pfam" id="PF14361"/>
    </source>
</evidence>
<dbReference type="Pfam" id="PF13556">
    <property type="entry name" value="HTH_30"/>
    <property type="match status" value="1"/>
</dbReference>